<comment type="similarity">
    <text evidence="2">Belongs to the autoinducer-2 exporter (AI-2E) (TC 2.A.86) family.</text>
</comment>
<proteinExistence type="inferred from homology"/>
<keyword evidence="11" id="KW-1185">Reference proteome</keyword>
<protein>
    <submittedName>
        <fullName evidence="10">AI-2E family transporter</fullName>
    </submittedName>
</protein>
<evidence type="ECO:0000313" key="11">
    <source>
        <dbReference type="Proteomes" id="UP000615234"/>
    </source>
</evidence>
<name>A0A8I0AGK7_9FIRM</name>
<accession>A0A8I0AGK7</accession>
<evidence type="ECO:0000256" key="5">
    <source>
        <dbReference type="ARBA" id="ARBA00022692"/>
    </source>
</evidence>
<evidence type="ECO:0000256" key="8">
    <source>
        <dbReference type="SAM" id="MobiDB-lite"/>
    </source>
</evidence>
<keyword evidence="7 9" id="KW-0472">Membrane</keyword>
<reference evidence="10 11" key="1">
    <citation type="submission" date="2020-08" db="EMBL/GenBank/DDBJ databases">
        <title>Genome public.</title>
        <authorList>
            <person name="Liu C."/>
            <person name="Sun Q."/>
        </authorList>
    </citation>
    <scope>NUCLEOTIDE SEQUENCE [LARGE SCALE GENOMIC DNA]</scope>
    <source>
        <strain evidence="10 11">NSJ-10</strain>
    </source>
</reference>
<sequence>MPAQKNVKRKQRKLNLELNNSNMKKLIKLIIITVLVVFCVFRFDKIYACGTWIIGLLMPFVIGFAIAFILNVPMKGFENLLFRNEKSRWYRFRRPVCMVLSLICVVLVIAFVITMLIPEVSRTITAIGQQFPSTMEAIKNWAVNLAAGYPDIVDRIMEIDIAWDKVSESAINLIKNGSGSLLSSTFNFATSVVSGIVDFVVGLFFAIYILAQKENLKRQTKGLIYALFKEKTADKIIKTCVMADETFANFITGQCLEACILGLMFFVSMSVLSIPYALTVSVTIVVTALIPVFGAFIGCGVGAFLILVDDPKKVLVFLILFIILQQVEGNLIYPHVVGGSVGLPSIWVLVAVIIGGDLMGILGMLIFVPLSSVLYALVKEFVLMRLREKGVAWEKYGEPYASSDDGWREKPRKRQQRRQSRRMKEKRSKENA</sequence>
<keyword evidence="4" id="KW-1003">Cell membrane</keyword>
<dbReference type="Proteomes" id="UP000615234">
    <property type="component" value="Unassembled WGS sequence"/>
</dbReference>
<keyword evidence="5 9" id="KW-0812">Transmembrane</keyword>
<dbReference type="PANTHER" id="PTHR21716:SF53">
    <property type="entry name" value="PERMEASE PERM-RELATED"/>
    <property type="match status" value="1"/>
</dbReference>
<dbReference type="GO" id="GO:0005886">
    <property type="term" value="C:plasma membrane"/>
    <property type="evidence" value="ECO:0007669"/>
    <property type="project" value="UniProtKB-SubCell"/>
</dbReference>
<feature type="transmembrane region" description="Helical" evidence="9">
    <location>
        <begin position="258"/>
        <end position="278"/>
    </location>
</feature>
<feature type="transmembrane region" description="Helical" evidence="9">
    <location>
        <begin position="345"/>
        <end position="378"/>
    </location>
</feature>
<gene>
    <name evidence="10" type="ORF">H8S09_02025</name>
</gene>
<feature type="transmembrane region" description="Helical" evidence="9">
    <location>
        <begin position="284"/>
        <end position="307"/>
    </location>
</feature>
<feature type="transmembrane region" description="Helical" evidence="9">
    <location>
        <begin position="26"/>
        <end position="44"/>
    </location>
</feature>
<evidence type="ECO:0000256" key="9">
    <source>
        <dbReference type="SAM" id="Phobius"/>
    </source>
</evidence>
<evidence type="ECO:0000256" key="2">
    <source>
        <dbReference type="ARBA" id="ARBA00009773"/>
    </source>
</evidence>
<evidence type="ECO:0000256" key="3">
    <source>
        <dbReference type="ARBA" id="ARBA00022448"/>
    </source>
</evidence>
<feature type="region of interest" description="Disordered" evidence="8">
    <location>
        <begin position="398"/>
        <end position="432"/>
    </location>
</feature>
<evidence type="ECO:0000256" key="6">
    <source>
        <dbReference type="ARBA" id="ARBA00022989"/>
    </source>
</evidence>
<evidence type="ECO:0000313" key="10">
    <source>
        <dbReference type="EMBL" id="MBC5661680.1"/>
    </source>
</evidence>
<comment type="caution">
    <text evidence="10">The sequence shown here is derived from an EMBL/GenBank/DDBJ whole genome shotgun (WGS) entry which is preliminary data.</text>
</comment>
<organism evidence="10 11">
    <name type="scientific">Coprococcus hominis</name>
    <name type="common">ex Liu et al. 2022</name>
    <dbReference type="NCBI Taxonomy" id="2763039"/>
    <lineage>
        <taxon>Bacteria</taxon>
        <taxon>Bacillati</taxon>
        <taxon>Bacillota</taxon>
        <taxon>Clostridia</taxon>
        <taxon>Lachnospirales</taxon>
        <taxon>Lachnospiraceae</taxon>
        <taxon>Coprococcus</taxon>
    </lineage>
</organism>
<dbReference type="GO" id="GO:0055085">
    <property type="term" value="P:transmembrane transport"/>
    <property type="evidence" value="ECO:0007669"/>
    <property type="project" value="TreeGrafter"/>
</dbReference>
<evidence type="ECO:0000256" key="7">
    <source>
        <dbReference type="ARBA" id="ARBA00023136"/>
    </source>
</evidence>
<keyword evidence="3" id="KW-0813">Transport</keyword>
<evidence type="ECO:0000256" key="1">
    <source>
        <dbReference type="ARBA" id="ARBA00004651"/>
    </source>
</evidence>
<keyword evidence="6 9" id="KW-1133">Transmembrane helix</keyword>
<feature type="transmembrane region" description="Helical" evidence="9">
    <location>
        <begin position="314"/>
        <end position="333"/>
    </location>
</feature>
<feature type="transmembrane region" description="Helical" evidence="9">
    <location>
        <begin position="95"/>
        <end position="117"/>
    </location>
</feature>
<dbReference type="PANTHER" id="PTHR21716">
    <property type="entry name" value="TRANSMEMBRANE PROTEIN"/>
    <property type="match status" value="1"/>
</dbReference>
<feature type="transmembrane region" description="Helical" evidence="9">
    <location>
        <begin position="50"/>
        <end position="74"/>
    </location>
</feature>
<evidence type="ECO:0000256" key="4">
    <source>
        <dbReference type="ARBA" id="ARBA00022475"/>
    </source>
</evidence>
<dbReference type="InterPro" id="IPR002549">
    <property type="entry name" value="AI-2E-like"/>
</dbReference>
<feature type="transmembrane region" description="Helical" evidence="9">
    <location>
        <begin position="188"/>
        <end position="211"/>
    </location>
</feature>
<dbReference type="EMBL" id="JACOOX010000001">
    <property type="protein sequence ID" value="MBC5661680.1"/>
    <property type="molecule type" value="Genomic_DNA"/>
</dbReference>
<dbReference type="AlphaFoldDB" id="A0A8I0AGK7"/>
<dbReference type="Pfam" id="PF01594">
    <property type="entry name" value="AI-2E_transport"/>
    <property type="match status" value="1"/>
</dbReference>
<feature type="compositionally biased region" description="Basic residues" evidence="8">
    <location>
        <begin position="410"/>
        <end position="426"/>
    </location>
</feature>
<comment type="subcellular location">
    <subcellularLocation>
        <location evidence="1">Cell membrane</location>
        <topology evidence="1">Multi-pass membrane protein</topology>
    </subcellularLocation>
</comment>